<organism evidence="1 2">
    <name type="scientific">Lactobacillus jensenii</name>
    <dbReference type="NCBI Taxonomy" id="109790"/>
    <lineage>
        <taxon>Bacteria</taxon>
        <taxon>Bacillati</taxon>
        <taxon>Bacillota</taxon>
        <taxon>Bacilli</taxon>
        <taxon>Lactobacillales</taxon>
        <taxon>Lactobacillaceae</taxon>
        <taxon>Lactobacillus</taxon>
    </lineage>
</organism>
<reference evidence="1 2" key="1">
    <citation type="submission" date="2019-09" db="EMBL/GenBank/DDBJ databases">
        <title>Draft genome sequence assemblies of isolates from the urinary tract.</title>
        <authorList>
            <person name="Mores C.R."/>
            <person name="Putonti C."/>
            <person name="Wolfe A.J."/>
        </authorList>
    </citation>
    <scope>NUCLEOTIDE SEQUENCE [LARGE SCALE GENOMIC DNA]</scope>
    <source>
        <strain evidence="1 2">UMB246</strain>
    </source>
</reference>
<dbReference type="AlphaFoldDB" id="A0A5N1IBE9"/>
<accession>A0A5N1IBE9</accession>
<dbReference type="OrthoDB" id="2312619at2"/>
<name>A0A5N1IBE9_LACJE</name>
<protein>
    <recommendedName>
        <fullName evidence="3">Phage gp6-like head-tail connector protein</fullName>
    </recommendedName>
</protein>
<dbReference type="RefSeq" id="WP_006584724.1">
    <property type="nucleotide sequence ID" value="NZ_CATOVC010000001.1"/>
</dbReference>
<gene>
    <name evidence="1" type="ORF">F6H94_04140</name>
</gene>
<dbReference type="Proteomes" id="UP000327236">
    <property type="component" value="Unassembled WGS sequence"/>
</dbReference>
<dbReference type="NCBIfam" id="TIGR01560">
    <property type="entry name" value="put_DNA_pack"/>
    <property type="match status" value="1"/>
</dbReference>
<sequence>MTLDELKTQLLQELNLDDTEENQSTLNALVEDSLSFVKDSVDSKADTEEMLQDGMFVRAVKTLATQMFYDRTLANGTSIGLRMMLSHLKGKVGSNGWLR</sequence>
<dbReference type="EMBL" id="VYWW01000013">
    <property type="protein sequence ID" value="KAA9322953.1"/>
    <property type="molecule type" value="Genomic_DNA"/>
</dbReference>
<evidence type="ECO:0000313" key="2">
    <source>
        <dbReference type="Proteomes" id="UP000327236"/>
    </source>
</evidence>
<comment type="caution">
    <text evidence="1">The sequence shown here is derived from an EMBL/GenBank/DDBJ whole genome shotgun (WGS) entry which is preliminary data.</text>
</comment>
<evidence type="ECO:0008006" key="3">
    <source>
        <dbReference type="Google" id="ProtNLM"/>
    </source>
</evidence>
<proteinExistence type="predicted"/>
<evidence type="ECO:0000313" key="1">
    <source>
        <dbReference type="EMBL" id="KAA9322953.1"/>
    </source>
</evidence>
<dbReference type="InterPro" id="IPR006450">
    <property type="entry name" value="Phage_HK97_gp6-like"/>
</dbReference>